<dbReference type="Pfam" id="PF00096">
    <property type="entry name" value="zf-C2H2"/>
    <property type="match status" value="3"/>
</dbReference>
<dbReference type="OrthoDB" id="2687452at2759"/>
<feature type="domain" description="C2H2-type" evidence="14">
    <location>
        <begin position="104"/>
        <end position="134"/>
    </location>
</feature>
<dbReference type="InParanoid" id="A0A6L2PH09"/>
<name>A0A6L2PH09_COPFO</name>
<dbReference type="PANTHER" id="PTHR24388">
    <property type="entry name" value="ZINC FINGER PROTEIN"/>
    <property type="match status" value="1"/>
</dbReference>
<dbReference type="SMART" id="SM00355">
    <property type="entry name" value="ZnF_C2H2"/>
    <property type="match status" value="9"/>
</dbReference>
<evidence type="ECO:0000256" key="10">
    <source>
        <dbReference type="ARBA" id="ARBA00023242"/>
    </source>
</evidence>
<keyword evidence="9" id="KW-0804">Transcription</keyword>
<evidence type="ECO:0000256" key="6">
    <source>
        <dbReference type="ARBA" id="ARBA00022833"/>
    </source>
</evidence>
<evidence type="ECO:0000256" key="8">
    <source>
        <dbReference type="ARBA" id="ARBA00023125"/>
    </source>
</evidence>
<feature type="domain" description="C2H2-type" evidence="14">
    <location>
        <begin position="280"/>
        <end position="310"/>
    </location>
</feature>
<evidence type="ECO:0000256" key="1">
    <source>
        <dbReference type="ARBA" id="ARBA00004123"/>
    </source>
</evidence>
<dbReference type="GO" id="GO:0000981">
    <property type="term" value="F:DNA-binding transcription factor activity, RNA polymerase II-specific"/>
    <property type="evidence" value="ECO:0007669"/>
    <property type="project" value="TreeGrafter"/>
</dbReference>
<keyword evidence="8" id="KW-0238">DNA-binding</keyword>
<feature type="compositionally biased region" description="Basic residues" evidence="13">
    <location>
        <begin position="335"/>
        <end position="352"/>
    </location>
</feature>
<dbReference type="PROSITE" id="PS00028">
    <property type="entry name" value="ZINC_FINGER_C2H2_1"/>
    <property type="match status" value="8"/>
</dbReference>
<dbReference type="FunFam" id="3.30.160.60:FF:000100">
    <property type="entry name" value="Zinc finger 45-like"/>
    <property type="match status" value="1"/>
</dbReference>
<evidence type="ECO:0000256" key="13">
    <source>
        <dbReference type="SAM" id="MobiDB-lite"/>
    </source>
</evidence>
<dbReference type="GO" id="GO:0008270">
    <property type="term" value="F:zinc ion binding"/>
    <property type="evidence" value="ECO:0007669"/>
    <property type="project" value="UniProtKB-KW"/>
</dbReference>
<keyword evidence="16" id="KW-1185">Reference proteome</keyword>
<evidence type="ECO:0000313" key="15">
    <source>
        <dbReference type="EMBL" id="GFG29728.1"/>
    </source>
</evidence>
<keyword evidence="7" id="KW-0805">Transcription regulation</keyword>
<dbReference type="GO" id="GO:0000978">
    <property type="term" value="F:RNA polymerase II cis-regulatory region sequence-specific DNA binding"/>
    <property type="evidence" value="ECO:0007669"/>
    <property type="project" value="TreeGrafter"/>
</dbReference>
<keyword evidence="5 12" id="KW-0863">Zinc-finger</keyword>
<dbReference type="PANTHER" id="PTHR24388:SF96">
    <property type="entry name" value="GENE, 32687-RELATED"/>
    <property type="match status" value="1"/>
</dbReference>
<feature type="domain" description="C2H2-type" evidence="14">
    <location>
        <begin position="249"/>
        <end position="276"/>
    </location>
</feature>
<evidence type="ECO:0000256" key="5">
    <source>
        <dbReference type="ARBA" id="ARBA00022771"/>
    </source>
</evidence>
<organism evidence="15 16">
    <name type="scientific">Coptotermes formosanus</name>
    <name type="common">Formosan subterranean termite</name>
    <dbReference type="NCBI Taxonomy" id="36987"/>
    <lineage>
        <taxon>Eukaryota</taxon>
        <taxon>Metazoa</taxon>
        <taxon>Ecdysozoa</taxon>
        <taxon>Arthropoda</taxon>
        <taxon>Hexapoda</taxon>
        <taxon>Insecta</taxon>
        <taxon>Pterygota</taxon>
        <taxon>Neoptera</taxon>
        <taxon>Polyneoptera</taxon>
        <taxon>Dictyoptera</taxon>
        <taxon>Blattodea</taxon>
        <taxon>Blattoidea</taxon>
        <taxon>Termitoidae</taxon>
        <taxon>Rhinotermitidae</taxon>
        <taxon>Coptotermes</taxon>
    </lineage>
</organism>
<keyword evidence="6" id="KW-0862">Zinc</keyword>
<keyword evidence="10" id="KW-0539">Nucleus</keyword>
<gene>
    <name evidence="15" type="ORF">Cfor_09684</name>
</gene>
<evidence type="ECO:0000256" key="4">
    <source>
        <dbReference type="ARBA" id="ARBA00022737"/>
    </source>
</evidence>
<evidence type="ECO:0000259" key="14">
    <source>
        <dbReference type="PROSITE" id="PS50157"/>
    </source>
</evidence>
<dbReference type="Proteomes" id="UP000502823">
    <property type="component" value="Unassembled WGS sequence"/>
</dbReference>
<dbReference type="InterPro" id="IPR036236">
    <property type="entry name" value="Znf_C2H2_sf"/>
</dbReference>
<feature type="domain" description="C2H2-type" evidence="14">
    <location>
        <begin position="139"/>
        <end position="169"/>
    </location>
</feature>
<dbReference type="InterPro" id="IPR013087">
    <property type="entry name" value="Znf_C2H2_type"/>
</dbReference>
<reference evidence="16" key="1">
    <citation type="submission" date="2020-01" db="EMBL/GenBank/DDBJ databases">
        <title>Draft genome sequence of the Termite Coptotermes fromosanus.</title>
        <authorList>
            <person name="Itakura S."/>
            <person name="Yosikawa Y."/>
            <person name="Umezawa K."/>
        </authorList>
    </citation>
    <scope>NUCLEOTIDE SEQUENCE [LARGE SCALE GENOMIC DNA]</scope>
</reference>
<feature type="domain" description="C2H2-type" evidence="14">
    <location>
        <begin position="310"/>
        <end position="339"/>
    </location>
</feature>
<evidence type="ECO:0000256" key="9">
    <source>
        <dbReference type="ARBA" id="ARBA00023163"/>
    </source>
</evidence>
<feature type="region of interest" description="Disordered" evidence="13">
    <location>
        <begin position="1"/>
        <end position="20"/>
    </location>
</feature>
<protein>
    <recommendedName>
        <fullName evidence="14">C2H2-type domain-containing protein</fullName>
    </recommendedName>
</protein>
<evidence type="ECO:0000256" key="2">
    <source>
        <dbReference type="ARBA" id="ARBA00006991"/>
    </source>
</evidence>
<comment type="subcellular location">
    <subcellularLocation>
        <location evidence="1">Nucleus</location>
    </subcellularLocation>
</comment>
<proteinExistence type="inferred from homology"/>
<dbReference type="PROSITE" id="PS50157">
    <property type="entry name" value="ZINC_FINGER_C2H2_2"/>
    <property type="match status" value="8"/>
</dbReference>
<dbReference type="InterPro" id="IPR050527">
    <property type="entry name" value="Snail/Krueppel_Znf"/>
</dbReference>
<sequence length="580" mass="67085">MGLDSEGGEASCEDLNSGKLGTLNLKDLDVDRGSKVEVQESADDRVPAIQRTCSADDTPLIEILEDSDEYVPPKTHTCPYCGKAFNRPWRLASHRLTHTNERPFKCEVPGCEKAYVSSPCLYRHIKVKHSSATTYREVLKCPHPCCSMELSNRHNLKRHYKDVHQRKYPFTCQFCDKGFFKHHQFQAHQYEHTGIPPFKCPTCAVGFTLQSRLRRHQKSHRRYICDCGQDFKDFSLLRKHTMLSHSADFICDICKKTFKRKAMLEQHISVHQNKFDRETLCCPYDCCPRVYFHKRNLTQHIKSSHEGKKYECTYPDCGTKLSTQQKLKEHMEFRHGKRSRPQKSVKLPRKKRSDAGKVKRSMATLLSGVILSRKEEKAILNNNSYDIKITENGNSRPITNCAQLEDTPDHPSQKYKRKEEIALKNVKIQFASLDAVQNDDDICKGEPWQDTEVQVNDNHACESETSVLSGKDCSKQGSEFKEAVQSIMDGHQEVSIYDTHCAGWKTPAHYICKFESYKCHQNIVCLLDSSWKLYDNFEALFFKIVTLFYWGNMNQSDKSDENCYGFWRIKCLLDNQCCLC</sequence>
<feature type="region of interest" description="Disordered" evidence="13">
    <location>
        <begin position="330"/>
        <end position="358"/>
    </location>
</feature>
<feature type="domain" description="C2H2-type" evidence="14">
    <location>
        <begin position="76"/>
        <end position="103"/>
    </location>
</feature>
<keyword evidence="3" id="KW-0479">Metal-binding</keyword>
<evidence type="ECO:0000313" key="16">
    <source>
        <dbReference type="Proteomes" id="UP000502823"/>
    </source>
</evidence>
<dbReference type="AlphaFoldDB" id="A0A6L2PH09"/>
<dbReference type="Gene3D" id="3.30.160.60">
    <property type="entry name" value="Classic Zinc Finger"/>
    <property type="match status" value="6"/>
</dbReference>
<feature type="domain" description="C2H2-type" evidence="14">
    <location>
        <begin position="170"/>
        <end position="197"/>
    </location>
</feature>
<evidence type="ECO:0000256" key="3">
    <source>
        <dbReference type="ARBA" id="ARBA00022723"/>
    </source>
</evidence>
<dbReference type="SUPFAM" id="SSF57667">
    <property type="entry name" value="beta-beta-alpha zinc fingers"/>
    <property type="match status" value="4"/>
</dbReference>
<evidence type="ECO:0000256" key="12">
    <source>
        <dbReference type="PROSITE-ProRule" id="PRU00042"/>
    </source>
</evidence>
<dbReference type="EMBL" id="BLKM01000171">
    <property type="protein sequence ID" value="GFG29728.1"/>
    <property type="molecule type" value="Genomic_DNA"/>
</dbReference>
<dbReference type="GO" id="GO:0005634">
    <property type="term" value="C:nucleus"/>
    <property type="evidence" value="ECO:0007669"/>
    <property type="project" value="UniProtKB-SubCell"/>
</dbReference>
<comment type="caution">
    <text evidence="15">The sequence shown here is derived from an EMBL/GenBank/DDBJ whole genome shotgun (WGS) entry which is preliminary data.</text>
</comment>
<comment type="similarity">
    <text evidence="2">Belongs to the krueppel C2H2-type zinc-finger protein family.</text>
</comment>
<keyword evidence="4" id="KW-0677">Repeat</keyword>
<feature type="domain" description="C2H2-type" evidence="14">
    <location>
        <begin position="198"/>
        <end position="220"/>
    </location>
</feature>
<comment type="similarity">
    <text evidence="11">Belongs to the snail C2H2-type zinc-finger protein family.</text>
</comment>
<evidence type="ECO:0000256" key="7">
    <source>
        <dbReference type="ARBA" id="ARBA00023015"/>
    </source>
</evidence>
<accession>A0A6L2PH09</accession>
<evidence type="ECO:0000256" key="11">
    <source>
        <dbReference type="ARBA" id="ARBA00037948"/>
    </source>
</evidence>